<organism evidence="2 3">
    <name type="scientific">Methanoplanus endosymbiosus</name>
    <dbReference type="NCBI Taxonomy" id="33865"/>
    <lineage>
        <taxon>Archaea</taxon>
        <taxon>Methanobacteriati</taxon>
        <taxon>Methanobacteriota</taxon>
        <taxon>Stenosarchaea group</taxon>
        <taxon>Methanomicrobia</taxon>
        <taxon>Methanomicrobiales</taxon>
        <taxon>Methanomicrobiaceae</taxon>
        <taxon>Methanoplanus</taxon>
    </lineage>
</organism>
<evidence type="ECO:0000259" key="1">
    <source>
        <dbReference type="SMART" id="SM00849"/>
    </source>
</evidence>
<keyword evidence="3" id="KW-1185">Reference proteome</keyword>
<dbReference type="PANTHER" id="PTHR42663:SF12">
    <property type="entry name" value="ATP-BINDING PROTEIN PHNP"/>
    <property type="match status" value="1"/>
</dbReference>
<dbReference type="GeneID" id="74307222"/>
<dbReference type="KEGG" id="mend:L6E24_05950"/>
<dbReference type="CDD" id="cd16279">
    <property type="entry name" value="metallo-hydrolase-like_MBL-fold"/>
    <property type="match status" value="1"/>
</dbReference>
<dbReference type="EMBL" id="CP096115">
    <property type="protein sequence ID" value="UUX93658.1"/>
    <property type="molecule type" value="Genomic_DNA"/>
</dbReference>
<protein>
    <submittedName>
        <fullName evidence="2">MBL fold metallo-hydrolase</fullName>
    </submittedName>
</protein>
<sequence length="239" mass="27206">MRIKILGTGDTVGTPRVGCDCKNCLEAVKCGTERLRTSMLISSEGKNVLIDTSPDLRYQLLNSGSPHIDAVLWTHAHYDHIAGYNEFYRVQHFPPAYGPEGVLNDVSDFFHFLKIDKNYVQPYEPFELSGVTYTFGEVYHPPVYTCGILMEVNGKKIGYTADTAKNIPERTKELFRDCDMLFLDALMPPGIHIGKHMNYDEAGELAEELGAKEHRFIHLSHRIPINWKHIAKDGEIYRF</sequence>
<dbReference type="Gene3D" id="3.60.15.10">
    <property type="entry name" value="Ribonuclease Z/Hydroxyacylglutathione hydrolase-like"/>
    <property type="match status" value="1"/>
</dbReference>
<dbReference type="Pfam" id="PF12706">
    <property type="entry name" value="Lactamase_B_2"/>
    <property type="match status" value="1"/>
</dbReference>
<name>A0A9E7TJH3_9EURY</name>
<proteinExistence type="predicted"/>
<dbReference type="PANTHER" id="PTHR42663">
    <property type="entry name" value="HYDROLASE C777.06C-RELATED-RELATED"/>
    <property type="match status" value="1"/>
</dbReference>
<evidence type="ECO:0000313" key="2">
    <source>
        <dbReference type="EMBL" id="UUX93658.1"/>
    </source>
</evidence>
<dbReference type="SMART" id="SM00849">
    <property type="entry name" value="Lactamase_B"/>
    <property type="match status" value="1"/>
</dbReference>
<dbReference type="AlphaFoldDB" id="A0A9E7TJH3"/>
<dbReference type="InterPro" id="IPR001279">
    <property type="entry name" value="Metallo-B-lactamas"/>
</dbReference>
<reference evidence="2" key="1">
    <citation type="submission" date="2022-04" db="EMBL/GenBank/DDBJ databases">
        <title>Complete genome of Methanoplanus endosymbiosus DSM 3599.</title>
        <authorList>
            <person name="Chen S.-C."/>
            <person name="You Y.-T."/>
            <person name="Zhou Y.-Z."/>
            <person name="Lai M.-C."/>
        </authorList>
    </citation>
    <scope>NUCLEOTIDE SEQUENCE</scope>
    <source>
        <strain evidence="2">DSM 3599</strain>
    </source>
</reference>
<gene>
    <name evidence="2" type="ORF">L6E24_05950</name>
</gene>
<dbReference type="Proteomes" id="UP001060368">
    <property type="component" value="Chromosome"/>
</dbReference>
<dbReference type="InterPro" id="IPR036866">
    <property type="entry name" value="RibonucZ/Hydroxyglut_hydro"/>
</dbReference>
<dbReference type="SUPFAM" id="SSF56281">
    <property type="entry name" value="Metallo-hydrolase/oxidoreductase"/>
    <property type="match status" value="1"/>
</dbReference>
<evidence type="ECO:0000313" key="3">
    <source>
        <dbReference type="Proteomes" id="UP001060368"/>
    </source>
</evidence>
<feature type="domain" description="Metallo-beta-lactamase" evidence="1">
    <location>
        <begin position="35"/>
        <end position="221"/>
    </location>
</feature>
<dbReference type="RefSeq" id="WP_257743795.1">
    <property type="nucleotide sequence ID" value="NZ_CP096115.1"/>
</dbReference>
<accession>A0A9E7TJH3</accession>